<comment type="caution">
    <text evidence="2">The sequence shown here is derived from an EMBL/GenBank/DDBJ whole genome shotgun (WGS) entry which is preliminary data.</text>
</comment>
<reference evidence="2" key="1">
    <citation type="submission" date="2023-01" db="EMBL/GenBank/DDBJ databases">
        <title>Human gut microbiome strain richness.</title>
        <authorList>
            <person name="Chen-Liaw A."/>
        </authorList>
    </citation>
    <scope>NUCLEOTIDE SEQUENCE</scope>
    <source>
        <strain evidence="2">D43st1_D9_D43t1_170807</strain>
    </source>
</reference>
<evidence type="ECO:0000313" key="3">
    <source>
        <dbReference type="Proteomes" id="UP001213042"/>
    </source>
</evidence>
<proteinExistence type="predicted"/>
<accession>A0AAW6EJF0</accession>
<keyword evidence="1" id="KW-0812">Transmembrane</keyword>
<dbReference type="RefSeq" id="WP_207732725.1">
    <property type="nucleotide sequence ID" value="NZ_JADMWL010000018.1"/>
</dbReference>
<evidence type="ECO:0000256" key="1">
    <source>
        <dbReference type="SAM" id="Phobius"/>
    </source>
</evidence>
<dbReference type="EMBL" id="JAQMLU010000018">
    <property type="protein sequence ID" value="MDB8750827.1"/>
    <property type="molecule type" value="Genomic_DNA"/>
</dbReference>
<name>A0AAW6EJF0_9FIRM</name>
<keyword evidence="1" id="KW-1133">Transmembrane helix</keyword>
<protein>
    <submittedName>
        <fullName evidence="2">Uncharacterized protein</fullName>
    </submittedName>
</protein>
<keyword evidence="1" id="KW-0472">Membrane</keyword>
<organism evidence="2 3">
    <name type="scientific">Ruminococcus bicirculans</name>
    <name type="common">ex Wegman et al. 2014</name>
    <dbReference type="NCBI Taxonomy" id="1160721"/>
    <lineage>
        <taxon>Bacteria</taxon>
        <taxon>Bacillati</taxon>
        <taxon>Bacillota</taxon>
        <taxon>Clostridia</taxon>
        <taxon>Eubacteriales</taxon>
        <taxon>Oscillospiraceae</taxon>
        <taxon>Ruminococcus</taxon>
    </lineage>
</organism>
<sequence>RRSQSEKQPEKDIFQHFNNRQKALYFCRCVCCTLFSRLDSSFLLCDILKPVSFHIEEIHGLCCAFFTAPFFATHFIHIYTILFYAGFVKIAYDIFRKKVL</sequence>
<evidence type="ECO:0000313" key="2">
    <source>
        <dbReference type="EMBL" id="MDB8750827.1"/>
    </source>
</evidence>
<dbReference type="AlphaFoldDB" id="A0AAW6EJF0"/>
<feature type="non-terminal residue" evidence="2">
    <location>
        <position position="1"/>
    </location>
</feature>
<feature type="transmembrane region" description="Helical" evidence="1">
    <location>
        <begin position="76"/>
        <end position="95"/>
    </location>
</feature>
<dbReference type="Proteomes" id="UP001213042">
    <property type="component" value="Unassembled WGS sequence"/>
</dbReference>
<gene>
    <name evidence="2" type="ORF">PNW00_10245</name>
</gene>